<feature type="compositionally biased region" description="Basic and acidic residues" evidence="1">
    <location>
        <begin position="494"/>
        <end position="503"/>
    </location>
</feature>
<evidence type="ECO:0000256" key="1">
    <source>
        <dbReference type="SAM" id="MobiDB-lite"/>
    </source>
</evidence>
<name>A0A2T1HYP5_9HYPH</name>
<accession>A0A2T1HYP5</accession>
<feature type="region of interest" description="Disordered" evidence="1">
    <location>
        <begin position="459"/>
        <end position="503"/>
    </location>
</feature>
<evidence type="ECO:0000313" key="2">
    <source>
        <dbReference type="EMBL" id="PSC06735.1"/>
    </source>
</evidence>
<feature type="compositionally biased region" description="Low complexity" evidence="1">
    <location>
        <begin position="459"/>
        <end position="476"/>
    </location>
</feature>
<dbReference type="AlphaFoldDB" id="A0A2T1HYP5"/>
<sequence>MGSIKRNALYGFNDPNIAKAFGNISKMFAPPDASDIANYATAAATREKAQRLTDFFRIATQPGADRRLVDQYGVAAGVYNPNQSYYSVDLGDATNRRGQDITAQTQRYGYDTQAATSRANNAADNQRALQTNAADNQRAAFATRYGPLSEGQSLPAMPESVAGMFGLPAQPTPVTGITKLNEGQIANVPGGDTLQGRDKPRTSSEVEGQILSSLTPQDQRAVAMKGVNPTAVVDPATGGQTYVNAADAAGRTPIPDAARVANGQAYDTKTGQPIGPAISVAGGKWQNPQTGDIYGPEVGISNLPTIQASNPGGLAKTTEAQDRAGYAYVMSDGATNDILNAFDTGKLPTSTDTVVQKAMQAAPILSPAMVGQMSPQGQVFFQNLRSTLPYQLMVQSGQAVTEQEAERKIAELVPVPGEDPAVTQARRRQFEAYRKGVRALAGPAIANMDKSGAVAPAATATAAPNGNAPGAAGQVQTVATPEDADRLPVGTRFRTPDGREFVR</sequence>
<reference evidence="3" key="1">
    <citation type="submission" date="2018-03" db="EMBL/GenBank/DDBJ databases">
        <authorList>
            <person name="Sun L."/>
            <person name="Liu H."/>
            <person name="Chen W."/>
            <person name="Huang K."/>
            <person name="Liu W."/>
            <person name="Gao X."/>
        </authorList>
    </citation>
    <scope>NUCLEOTIDE SEQUENCE [LARGE SCALE GENOMIC DNA]</scope>
    <source>
        <strain evidence="3">SH9</strain>
    </source>
</reference>
<feature type="region of interest" description="Disordered" evidence="1">
    <location>
        <begin position="184"/>
        <end position="206"/>
    </location>
</feature>
<dbReference type="OrthoDB" id="8421506at2"/>
<gene>
    <name evidence="2" type="ORF">SLNSH_02765</name>
</gene>
<dbReference type="RefSeq" id="WP_106335113.1">
    <property type="nucleotide sequence ID" value="NZ_PVZS01000002.1"/>
</dbReference>
<dbReference type="EMBL" id="PVZS01000002">
    <property type="protein sequence ID" value="PSC06735.1"/>
    <property type="molecule type" value="Genomic_DNA"/>
</dbReference>
<protein>
    <submittedName>
        <fullName evidence="2">Uncharacterized protein</fullName>
    </submittedName>
</protein>
<comment type="caution">
    <text evidence="2">The sequence shown here is derived from an EMBL/GenBank/DDBJ whole genome shotgun (WGS) entry which is preliminary data.</text>
</comment>
<feature type="compositionally biased region" description="Basic and acidic residues" evidence="1">
    <location>
        <begin position="195"/>
        <end position="204"/>
    </location>
</feature>
<keyword evidence="3" id="KW-1185">Reference proteome</keyword>
<organism evidence="2 3">
    <name type="scientific">Alsobacter soli</name>
    <dbReference type="NCBI Taxonomy" id="2109933"/>
    <lineage>
        <taxon>Bacteria</taxon>
        <taxon>Pseudomonadati</taxon>
        <taxon>Pseudomonadota</taxon>
        <taxon>Alphaproteobacteria</taxon>
        <taxon>Hyphomicrobiales</taxon>
        <taxon>Alsobacteraceae</taxon>
        <taxon>Alsobacter</taxon>
    </lineage>
</organism>
<evidence type="ECO:0000313" key="3">
    <source>
        <dbReference type="Proteomes" id="UP000239772"/>
    </source>
</evidence>
<dbReference type="Proteomes" id="UP000239772">
    <property type="component" value="Unassembled WGS sequence"/>
</dbReference>
<proteinExistence type="predicted"/>